<evidence type="ECO:0000256" key="5">
    <source>
        <dbReference type="ARBA" id="ARBA00022989"/>
    </source>
</evidence>
<evidence type="ECO:0000313" key="11">
    <source>
        <dbReference type="Proteomes" id="UP000649753"/>
    </source>
</evidence>
<reference evidence="10" key="1">
    <citation type="submission" date="2020-10" db="EMBL/GenBank/DDBJ databases">
        <title>Sequencing the genomes of 1000 actinobacteria strains.</title>
        <authorList>
            <person name="Klenk H.-P."/>
        </authorList>
    </citation>
    <scope>NUCLEOTIDE SEQUENCE</scope>
    <source>
        <strain evidence="10">DSM 46832</strain>
    </source>
</reference>
<keyword evidence="3" id="KW-1003">Cell membrane</keyword>
<dbReference type="AlphaFoldDB" id="A0A927MDM9"/>
<dbReference type="GO" id="GO:0055085">
    <property type="term" value="P:transmembrane transport"/>
    <property type="evidence" value="ECO:0007669"/>
    <property type="project" value="InterPro"/>
</dbReference>
<evidence type="ECO:0000313" key="10">
    <source>
        <dbReference type="EMBL" id="MBE1491832.1"/>
    </source>
</evidence>
<feature type="transmembrane region" description="Helical" evidence="7">
    <location>
        <begin position="228"/>
        <end position="250"/>
    </location>
</feature>
<dbReference type="Gene3D" id="1.10.3720.10">
    <property type="entry name" value="MetI-like"/>
    <property type="match status" value="1"/>
</dbReference>
<dbReference type="Proteomes" id="UP000649753">
    <property type="component" value="Unassembled WGS sequence"/>
</dbReference>
<dbReference type="PANTHER" id="PTHR30193">
    <property type="entry name" value="ABC TRANSPORTER PERMEASE PROTEIN"/>
    <property type="match status" value="1"/>
</dbReference>
<dbReference type="SUPFAM" id="SSF161098">
    <property type="entry name" value="MetI-like"/>
    <property type="match status" value="1"/>
</dbReference>
<dbReference type="RefSeq" id="WP_192770829.1">
    <property type="nucleotide sequence ID" value="NZ_JADBEB010000001.1"/>
</dbReference>
<feature type="domain" description="ABC transmembrane type-1" evidence="9">
    <location>
        <begin position="90"/>
        <end position="303"/>
    </location>
</feature>
<dbReference type="PROSITE" id="PS50928">
    <property type="entry name" value="ABC_TM1"/>
    <property type="match status" value="1"/>
</dbReference>
<evidence type="ECO:0000256" key="8">
    <source>
        <dbReference type="SAM" id="MobiDB-lite"/>
    </source>
</evidence>
<feature type="transmembrane region" description="Helical" evidence="7">
    <location>
        <begin position="90"/>
        <end position="115"/>
    </location>
</feature>
<feature type="transmembrane region" description="Helical" evidence="7">
    <location>
        <begin position="284"/>
        <end position="307"/>
    </location>
</feature>
<evidence type="ECO:0000259" key="9">
    <source>
        <dbReference type="PROSITE" id="PS50928"/>
    </source>
</evidence>
<keyword evidence="2 7" id="KW-0813">Transport</keyword>
<sequence length="314" mass="33580">MLTGAATPPDPARPAPRRTRSWLPAARGDRGLFLLAALAFGPYLMFLVLPLLLSLRSSFTNQNPLRATNEFIGLRNYTEMAGDEQLRASLAFTLTLAVGVTIAANVLGVAFAILLNRTSLSYRVMRTIAFLPQVLSGVIVAFVWQTILTQNGLLNSMLTGIGLLDEPYPWLGSPRAALFSIGVVVTWVLSGFTTVVYLAALQGIPVELNDMAEIDGVRGGQRFRTITWPLIAPGTTISVTISLITVLKLYDIIAVLTGGGPANSTQSTALYIVKLAFTSDRVGYASAVAMLLLALSAVAALTVTSALRRREVSL</sequence>
<dbReference type="PANTHER" id="PTHR30193:SF41">
    <property type="entry name" value="DIACETYLCHITOBIOSE UPTAKE SYSTEM PERMEASE PROTEIN NGCF"/>
    <property type="match status" value="1"/>
</dbReference>
<evidence type="ECO:0000256" key="7">
    <source>
        <dbReference type="RuleBase" id="RU363032"/>
    </source>
</evidence>
<feature type="transmembrane region" description="Helical" evidence="7">
    <location>
        <begin position="176"/>
        <end position="201"/>
    </location>
</feature>
<organism evidence="10 11">
    <name type="scientific">Plantactinospora soyae</name>
    <dbReference type="NCBI Taxonomy" id="1544732"/>
    <lineage>
        <taxon>Bacteria</taxon>
        <taxon>Bacillati</taxon>
        <taxon>Actinomycetota</taxon>
        <taxon>Actinomycetes</taxon>
        <taxon>Micromonosporales</taxon>
        <taxon>Micromonosporaceae</taxon>
        <taxon>Plantactinospora</taxon>
    </lineage>
</organism>
<keyword evidence="6 7" id="KW-0472">Membrane</keyword>
<comment type="caution">
    <text evidence="10">The sequence shown here is derived from an EMBL/GenBank/DDBJ whole genome shotgun (WGS) entry which is preliminary data.</text>
</comment>
<dbReference type="CDD" id="cd06261">
    <property type="entry name" value="TM_PBP2"/>
    <property type="match status" value="1"/>
</dbReference>
<comment type="similarity">
    <text evidence="7">Belongs to the binding-protein-dependent transport system permease family.</text>
</comment>
<accession>A0A927MDM9</accession>
<evidence type="ECO:0000256" key="1">
    <source>
        <dbReference type="ARBA" id="ARBA00004651"/>
    </source>
</evidence>
<keyword evidence="5 7" id="KW-1133">Transmembrane helix</keyword>
<name>A0A927MDM9_9ACTN</name>
<comment type="subcellular location">
    <subcellularLocation>
        <location evidence="1 7">Cell membrane</location>
        <topology evidence="1 7">Multi-pass membrane protein</topology>
    </subcellularLocation>
</comment>
<feature type="region of interest" description="Disordered" evidence="8">
    <location>
        <begin position="1"/>
        <end position="20"/>
    </location>
</feature>
<evidence type="ECO:0000256" key="4">
    <source>
        <dbReference type="ARBA" id="ARBA00022692"/>
    </source>
</evidence>
<gene>
    <name evidence="10" type="ORF">H4W31_007470</name>
</gene>
<evidence type="ECO:0000256" key="2">
    <source>
        <dbReference type="ARBA" id="ARBA00022448"/>
    </source>
</evidence>
<keyword evidence="4 7" id="KW-0812">Transmembrane</keyword>
<feature type="transmembrane region" description="Helical" evidence="7">
    <location>
        <begin position="127"/>
        <end position="147"/>
    </location>
</feature>
<dbReference type="InterPro" id="IPR035906">
    <property type="entry name" value="MetI-like_sf"/>
</dbReference>
<evidence type="ECO:0000256" key="6">
    <source>
        <dbReference type="ARBA" id="ARBA00023136"/>
    </source>
</evidence>
<dbReference type="InterPro" id="IPR000515">
    <property type="entry name" value="MetI-like"/>
</dbReference>
<dbReference type="InterPro" id="IPR051393">
    <property type="entry name" value="ABC_transporter_permease"/>
</dbReference>
<proteinExistence type="inferred from homology"/>
<feature type="transmembrane region" description="Helical" evidence="7">
    <location>
        <begin position="32"/>
        <end position="53"/>
    </location>
</feature>
<dbReference type="GO" id="GO:0005886">
    <property type="term" value="C:plasma membrane"/>
    <property type="evidence" value="ECO:0007669"/>
    <property type="project" value="UniProtKB-SubCell"/>
</dbReference>
<protein>
    <submittedName>
        <fullName evidence="10">Multiple sugar transport system permease protein</fullName>
    </submittedName>
</protein>
<keyword evidence="10" id="KW-0762">Sugar transport</keyword>
<dbReference type="EMBL" id="JADBEB010000001">
    <property type="protein sequence ID" value="MBE1491832.1"/>
    <property type="molecule type" value="Genomic_DNA"/>
</dbReference>
<evidence type="ECO:0000256" key="3">
    <source>
        <dbReference type="ARBA" id="ARBA00022475"/>
    </source>
</evidence>
<dbReference type="Pfam" id="PF00528">
    <property type="entry name" value="BPD_transp_1"/>
    <property type="match status" value="1"/>
</dbReference>
<keyword evidence="11" id="KW-1185">Reference proteome</keyword>